<keyword evidence="2 4" id="KW-0378">Hydrolase</keyword>
<dbReference type="PROSITE" id="PS01173">
    <property type="entry name" value="LIPASE_GDXG_HIS"/>
    <property type="match status" value="1"/>
</dbReference>
<dbReference type="InterPro" id="IPR050300">
    <property type="entry name" value="GDXG_lipolytic_enzyme"/>
</dbReference>
<name>A0A942SUW6_9BACI</name>
<feature type="domain" description="Alpha/beta hydrolase fold-3" evidence="3">
    <location>
        <begin position="78"/>
        <end position="279"/>
    </location>
</feature>
<dbReference type="InterPro" id="IPR002168">
    <property type="entry name" value="Lipase_GDXG_HIS_AS"/>
</dbReference>
<proteinExistence type="inferred from homology"/>
<accession>A0A942SUW6</accession>
<evidence type="ECO:0000256" key="1">
    <source>
        <dbReference type="ARBA" id="ARBA00010515"/>
    </source>
</evidence>
<comment type="similarity">
    <text evidence="1">Belongs to the 'GDXG' lipolytic enzyme family.</text>
</comment>
<comment type="caution">
    <text evidence="4">The sequence shown here is derived from an EMBL/GenBank/DDBJ whole genome shotgun (WGS) entry which is preliminary data.</text>
</comment>
<organism evidence="4">
    <name type="scientific">Neobacillus citreus</name>
    <dbReference type="NCBI Taxonomy" id="2833578"/>
    <lineage>
        <taxon>Bacteria</taxon>
        <taxon>Bacillati</taxon>
        <taxon>Bacillota</taxon>
        <taxon>Bacilli</taxon>
        <taxon>Bacillales</taxon>
        <taxon>Bacillaceae</taxon>
        <taxon>Neobacillus</taxon>
    </lineage>
</organism>
<dbReference type="SUPFAM" id="SSF53474">
    <property type="entry name" value="alpha/beta-Hydrolases"/>
    <property type="match status" value="1"/>
</dbReference>
<dbReference type="Gene3D" id="3.40.50.1820">
    <property type="entry name" value="alpha/beta hydrolase"/>
    <property type="match status" value="1"/>
</dbReference>
<gene>
    <name evidence="4" type="ORF">KHB02_02585</name>
</gene>
<protein>
    <submittedName>
        <fullName evidence="4">Alpha/beta hydrolase</fullName>
    </submittedName>
</protein>
<dbReference type="PANTHER" id="PTHR48081">
    <property type="entry name" value="AB HYDROLASE SUPERFAMILY PROTEIN C4A8.06C"/>
    <property type="match status" value="1"/>
</dbReference>
<sequence length="309" mass="34137">MMPSIQSLLIEKMIKLSVKRMAKKGIRKTEMEETRQRFNEFGAKLGQLPKGCVRESCKIGGLYSEWLSFTDTKEKKVILYLHGGAYEYGSADTHRVLAARIGKASGAKVLLPEYRLAPEHPFPAAIEDAVLVYHWLLDRGYESSNIIFAGDSAGAGLSIAAALTLREQNDPLPAAVICLSPWADLTSSGESYEKNRKLDPYLNPEAVRKAAAMYAGAKPLNHPMISPVFADLTDLPPLFIQAGSHEILQSDAEMLAAKARLAGVDVTLKIWEGMWHVWQIFGGVLPEARKAIREIGHFAKRSFKNSTIK</sequence>
<reference evidence="4" key="1">
    <citation type="submission" date="2021-05" db="EMBL/GenBank/DDBJ databases">
        <title>Novel Bacillus species.</title>
        <authorList>
            <person name="Liu G."/>
        </authorList>
    </citation>
    <scope>NUCLEOTIDE SEQUENCE</scope>
    <source>
        <strain evidence="4">FJAT-50051</strain>
    </source>
</reference>
<dbReference type="InterPro" id="IPR029058">
    <property type="entry name" value="AB_hydrolase_fold"/>
</dbReference>
<dbReference type="Pfam" id="PF07859">
    <property type="entry name" value="Abhydrolase_3"/>
    <property type="match status" value="1"/>
</dbReference>
<dbReference type="GO" id="GO:0004806">
    <property type="term" value="F:triacylglycerol lipase activity"/>
    <property type="evidence" value="ECO:0007669"/>
    <property type="project" value="TreeGrafter"/>
</dbReference>
<evidence type="ECO:0000259" key="3">
    <source>
        <dbReference type="Pfam" id="PF07859"/>
    </source>
</evidence>
<dbReference type="AlphaFoldDB" id="A0A942SUW6"/>
<evidence type="ECO:0000256" key="2">
    <source>
        <dbReference type="ARBA" id="ARBA00022801"/>
    </source>
</evidence>
<dbReference type="InterPro" id="IPR013094">
    <property type="entry name" value="AB_hydrolase_3"/>
</dbReference>
<dbReference type="EMBL" id="JAGYPE010000001">
    <property type="protein sequence ID" value="MBS4180271.1"/>
    <property type="molecule type" value="Genomic_DNA"/>
</dbReference>
<dbReference type="PANTHER" id="PTHR48081:SF30">
    <property type="entry name" value="ACETYL-HYDROLASE LIPR-RELATED"/>
    <property type="match status" value="1"/>
</dbReference>
<evidence type="ECO:0000313" key="4">
    <source>
        <dbReference type="EMBL" id="MBS4180271.1"/>
    </source>
</evidence>